<dbReference type="RefSeq" id="WP_013419450.1">
    <property type="nucleotide sequence ID" value="NC_014664.1"/>
</dbReference>
<dbReference type="HOGENOM" id="CLU_017432_1_0_5"/>
<evidence type="ECO:0000256" key="2">
    <source>
        <dbReference type="ARBA" id="ARBA00023136"/>
    </source>
</evidence>
<evidence type="ECO:0000256" key="1">
    <source>
        <dbReference type="ARBA" id="ARBA00022448"/>
    </source>
</evidence>
<reference evidence="9" key="1">
    <citation type="journal article" date="2011" name="J. Bacteriol.">
        <title>Genome sequences of eight morphologically diverse alphaproteobacteria.</title>
        <authorList>
            <consortium name="US DOE Joint Genome Institute"/>
            <person name="Brown P.J."/>
            <person name="Kysela D.T."/>
            <person name="Buechlein A."/>
            <person name="Hemmerich C."/>
            <person name="Brun Y.V."/>
        </authorList>
    </citation>
    <scope>NUCLEOTIDE SEQUENCE [LARGE SCALE GENOMIC DNA]</scope>
    <source>
        <strain evidence="9">ATCC 17100 / ATH 3.1.1 / DSM 162 / LMG 4299</strain>
    </source>
</reference>
<feature type="domain" description="Secretin/TonB short N-terminal" evidence="7">
    <location>
        <begin position="218"/>
        <end position="268"/>
    </location>
</feature>
<evidence type="ECO:0000313" key="9">
    <source>
        <dbReference type="Proteomes" id="UP000001399"/>
    </source>
</evidence>
<evidence type="ECO:0000256" key="5">
    <source>
        <dbReference type="SAM" id="MobiDB-lite"/>
    </source>
</evidence>
<feature type="chain" id="PRO_5003171848" evidence="6">
    <location>
        <begin position="20"/>
        <end position="636"/>
    </location>
</feature>
<dbReference type="SMART" id="SM00965">
    <property type="entry name" value="STN"/>
    <property type="match status" value="1"/>
</dbReference>
<feature type="signal peptide" evidence="6">
    <location>
        <begin position="1"/>
        <end position="19"/>
    </location>
</feature>
<keyword evidence="9" id="KW-1185">Reference proteome</keyword>
<feature type="region of interest" description="Disordered" evidence="5">
    <location>
        <begin position="28"/>
        <end position="49"/>
    </location>
</feature>
<proteinExistence type="inferred from homology"/>
<dbReference type="PANTHER" id="PTHR30332">
    <property type="entry name" value="PROBABLE GENERAL SECRETION PATHWAY PROTEIN D"/>
    <property type="match status" value="1"/>
</dbReference>
<dbReference type="Pfam" id="PF00263">
    <property type="entry name" value="Secretin"/>
    <property type="match status" value="1"/>
</dbReference>
<gene>
    <name evidence="8" type="ordered locus">Rvan_1818</name>
</gene>
<dbReference type="SUPFAM" id="SSF48452">
    <property type="entry name" value="TPR-like"/>
    <property type="match status" value="1"/>
</dbReference>
<keyword evidence="3" id="KW-0998">Cell outer membrane</keyword>
<dbReference type="GO" id="GO:0019867">
    <property type="term" value="C:outer membrane"/>
    <property type="evidence" value="ECO:0007669"/>
    <property type="project" value="InterPro"/>
</dbReference>
<dbReference type="PANTHER" id="PTHR30332:SF17">
    <property type="entry name" value="TYPE IV PILIATION SYSTEM PROTEIN DR_0774-RELATED"/>
    <property type="match status" value="1"/>
</dbReference>
<keyword evidence="1" id="KW-0813">Transport</keyword>
<dbReference type="InterPro" id="IPR011990">
    <property type="entry name" value="TPR-like_helical_dom_sf"/>
</dbReference>
<keyword evidence="2" id="KW-0472">Membrane</keyword>
<dbReference type="Proteomes" id="UP000001399">
    <property type="component" value="Chromosome"/>
</dbReference>
<protein>
    <submittedName>
        <fullName evidence="8">Type II and III secretion system protein</fullName>
    </submittedName>
</protein>
<dbReference type="GO" id="GO:0009306">
    <property type="term" value="P:protein secretion"/>
    <property type="evidence" value="ECO:0007669"/>
    <property type="project" value="InterPro"/>
</dbReference>
<dbReference type="Pfam" id="PF16344">
    <property type="entry name" value="FecR_C"/>
    <property type="match status" value="1"/>
</dbReference>
<dbReference type="eggNOG" id="COG0457">
    <property type="taxonomic scope" value="Bacteria"/>
</dbReference>
<organism evidence="8 9">
    <name type="scientific">Rhodomicrobium vannielii (strain ATCC 17100 / DSM 162 / LMG 4299 / NCIMB 10020 / ATH 3.1.1)</name>
    <dbReference type="NCBI Taxonomy" id="648757"/>
    <lineage>
        <taxon>Bacteria</taxon>
        <taxon>Pseudomonadati</taxon>
        <taxon>Pseudomonadota</taxon>
        <taxon>Alphaproteobacteria</taxon>
        <taxon>Hyphomicrobiales</taxon>
        <taxon>Hyphomicrobiaceae</taxon>
        <taxon>Rhodomicrobium</taxon>
    </lineage>
</organism>
<accession>E3HZM5</accession>
<dbReference type="InterPro" id="IPR011662">
    <property type="entry name" value="Secretin/TonB_short_N"/>
</dbReference>
<dbReference type="PROSITE" id="PS51257">
    <property type="entry name" value="PROKAR_LIPOPROTEIN"/>
    <property type="match status" value="1"/>
</dbReference>
<evidence type="ECO:0000259" key="7">
    <source>
        <dbReference type="SMART" id="SM00965"/>
    </source>
</evidence>
<dbReference type="KEGG" id="rva:Rvan_1818"/>
<dbReference type="Gene3D" id="1.25.40.10">
    <property type="entry name" value="Tetratricopeptide repeat domain"/>
    <property type="match status" value="1"/>
</dbReference>
<comment type="similarity">
    <text evidence="4">Belongs to the bacterial secretin family.</text>
</comment>
<sequence length="636" mass="70039">MHFRTVAILALSSSLSACMGSGLPNLGVSSQSSQQSGPTSIQTGDNDDRKRLQTVMELRRRYLGSSDTEGQQELNRAESEAAAYFLAAGSALAKAERYPEAIEKYELGLLAQPTNMDLQRQRQSSVERKEIARLYAEGQQAKMVGNTDLAQTLLQRAATLDAHDPILKKELAELDRSKRGDDQRLVLAAFRSASPVAVNFRDAKLKDALKTLCDPYALNFVFDKNADNLDVSVSARNVSFEQAFNMIMQSSNAAYKVLGTNSIFIYEDTPEKRKQYADRYFKTFHLSTLKAERMAEILKASMDVKTVFANNDLGTIQIRDTRETLEVAERLIATNDRKPAEIMLEVEILEIDRTKAEQLGLDYGSSITVQLPQVSFTDLANGAKLATNSVITFPTVTFNYLKTDVGARTLSNPRIRTVDGQPAKIHVGDRVPLQSSFVQDTTGQTRTLFEYHDIGIQLDVIPKYHLDGSIFVDLKIEVSSLGSNLGTAAQPAYAIGSRNVHTTMILRENETALLGGLIKEEEQHNMNGLPVERSGVSVLDRLFSTSSDKVGRSELLLTITPRLIRPQSFAQRSATDFYSGTEGTYSIRAEHEYLKKAPESGLAPRYVIKPDNTKPSAGAAASGGTPDGIQPTTYGR</sequence>
<evidence type="ECO:0000256" key="4">
    <source>
        <dbReference type="RuleBase" id="RU004003"/>
    </source>
</evidence>
<dbReference type="GO" id="GO:0015627">
    <property type="term" value="C:type II protein secretion system complex"/>
    <property type="evidence" value="ECO:0007669"/>
    <property type="project" value="TreeGrafter"/>
</dbReference>
<dbReference type="PRINTS" id="PR01032">
    <property type="entry name" value="PHAGEIV"/>
</dbReference>
<dbReference type="InterPro" id="IPR004846">
    <property type="entry name" value="T2SS/T3SS_dom"/>
</dbReference>
<dbReference type="Gene3D" id="3.55.50.30">
    <property type="match status" value="1"/>
</dbReference>
<evidence type="ECO:0000256" key="6">
    <source>
        <dbReference type="SAM" id="SignalP"/>
    </source>
</evidence>
<dbReference type="InterPro" id="IPR050810">
    <property type="entry name" value="Bact_Secretion_Sys_Channel"/>
</dbReference>
<evidence type="ECO:0000256" key="3">
    <source>
        <dbReference type="ARBA" id="ARBA00023237"/>
    </source>
</evidence>
<evidence type="ECO:0000313" key="8">
    <source>
        <dbReference type="EMBL" id="ADP71060.1"/>
    </source>
</evidence>
<keyword evidence="6" id="KW-0732">Signal</keyword>
<dbReference type="AlphaFoldDB" id="E3HZM5"/>
<feature type="region of interest" description="Disordered" evidence="5">
    <location>
        <begin position="609"/>
        <end position="636"/>
    </location>
</feature>
<dbReference type="eggNOG" id="COG4796">
    <property type="taxonomic scope" value="Bacteria"/>
</dbReference>
<dbReference type="OrthoDB" id="9775455at2"/>
<name>E3HZM5_RHOVT</name>
<dbReference type="InterPro" id="IPR032508">
    <property type="entry name" value="FecR_C"/>
</dbReference>
<dbReference type="EMBL" id="CP002292">
    <property type="protein sequence ID" value="ADP71060.1"/>
    <property type="molecule type" value="Genomic_DNA"/>
</dbReference>
<dbReference type="STRING" id="648757.Rvan_1818"/>